<dbReference type="EC" id="4.1.3.40" evidence="4"/>
<comment type="function">
    <text evidence="4">Removes the pyruvyl group from chorismate, with concomitant aromatization of the ring, to provide 4-hydroxybenzoate (4HB) for the ubiquinone pathway.</text>
</comment>
<keyword evidence="2 4" id="KW-0831">Ubiquinone biosynthesis</keyword>
<evidence type="ECO:0000256" key="3">
    <source>
        <dbReference type="ARBA" id="ARBA00023239"/>
    </source>
</evidence>
<evidence type="ECO:0000313" key="6">
    <source>
        <dbReference type="Proteomes" id="UP000245790"/>
    </source>
</evidence>
<reference evidence="5 6" key="1">
    <citation type="submission" date="2018-05" db="EMBL/GenBank/DDBJ databases">
        <title>Genomic Encyclopedia of Type Strains, Phase IV (KMG-IV): sequencing the most valuable type-strain genomes for metagenomic binning, comparative biology and taxonomic classification.</title>
        <authorList>
            <person name="Goeker M."/>
        </authorList>
    </citation>
    <scope>NUCLEOTIDE SEQUENCE [LARGE SCALE GENOMIC DNA]</scope>
    <source>
        <strain evidence="5 6">DSM 25350</strain>
    </source>
</reference>
<accession>A0A316FKF4</accession>
<gene>
    <name evidence="4" type="primary">ubiC</name>
    <name evidence="5" type="ORF">C8D97_109166</name>
</gene>
<dbReference type="Pfam" id="PF04345">
    <property type="entry name" value="Chor_lyase"/>
    <property type="match status" value="1"/>
</dbReference>
<keyword evidence="3 4" id="KW-0456">Lyase</keyword>
<feature type="binding site" evidence="4">
    <location>
        <position position="94"/>
    </location>
    <ligand>
        <name>substrate</name>
    </ligand>
</feature>
<dbReference type="AlphaFoldDB" id="A0A316FKF4"/>
<dbReference type="UniPathway" id="UPA00232"/>
<comment type="pathway">
    <text evidence="4">Cofactor biosynthesis; ubiquinone biosynthesis.</text>
</comment>
<dbReference type="EMBL" id="QGGU01000009">
    <property type="protein sequence ID" value="PWK48615.1"/>
    <property type="molecule type" value="Genomic_DNA"/>
</dbReference>
<keyword evidence="4" id="KW-0670">Pyruvate</keyword>
<evidence type="ECO:0000256" key="4">
    <source>
        <dbReference type="HAMAP-Rule" id="MF_01632"/>
    </source>
</evidence>
<comment type="similarity">
    <text evidence="4">Belongs to the UbiC family.</text>
</comment>
<keyword evidence="6" id="KW-1185">Reference proteome</keyword>
<dbReference type="PANTHER" id="PTHR38683">
    <property type="entry name" value="CHORISMATE PYRUVATE-LYASE"/>
    <property type="match status" value="1"/>
</dbReference>
<organism evidence="5 6">
    <name type="scientific">Pleionea mediterranea</name>
    <dbReference type="NCBI Taxonomy" id="523701"/>
    <lineage>
        <taxon>Bacteria</taxon>
        <taxon>Pseudomonadati</taxon>
        <taxon>Pseudomonadota</taxon>
        <taxon>Gammaproteobacteria</taxon>
        <taxon>Oceanospirillales</taxon>
        <taxon>Pleioneaceae</taxon>
        <taxon>Pleionea</taxon>
    </lineage>
</organism>
<feature type="binding site" evidence="4">
    <location>
        <position position="56"/>
    </location>
    <ligand>
        <name>substrate</name>
    </ligand>
</feature>
<dbReference type="RefSeq" id="WP_109764282.1">
    <property type="nucleotide sequence ID" value="NZ_QGGU01000009.1"/>
</dbReference>
<dbReference type="SUPFAM" id="SSF64288">
    <property type="entry name" value="Chorismate lyase-like"/>
    <property type="match status" value="1"/>
</dbReference>
<dbReference type="GO" id="GO:0042866">
    <property type="term" value="P:pyruvate biosynthetic process"/>
    <property type="evidence" value="ECO:0007669"/>
    <property type="project" value="UniProtKB-UniRule"/>
</dbReference>
<dbReference type="PANTHER" id="PTHR38683:SF1">
    <property type="entry name" value="CHORISMATE PYRUVATE-LYASE"/>
    <property type="match status" value="1"/>
</dbReference>
<dbReference type="OrthoDB" id="9789493at2"/>
<evidence type="ECO:0000256" key="1">
    <source>
        <dbReference type="ARBA" id="ARBA00022490"/>
    </source>
</evidence>
<dbReference type="Gene3D" id="3.40.1410.10">
    <property type="entry name" value="Chorismate lyase-like"/>
    <property type="match status" value="1"/>
</dbReference>
<keyword evidence="1 4" id="KW-0963">Cytoplasm</keyword>
<comment type="subcellular location">
    <subcellularLocation>
        <location evidence="4">Cytoplasm</location>
    </subcellularLocation>
</comment>
<dbReference type="InterPro" id="IPR007440">
    <property type="entry name" value="Chorismate--pyruvate_lyase"/>
</dbReference>
<feature type="binding site" evidence="4">
    <location>
        <position position="150"/>
    </location>
    <ligand>
        <name>substrate</name>
    </ligand>
</feature>
<dbReference type="InterPro" id="IPR028978">
    <property type="entry name" value="Chorismate_lyase_/UTRA_dom_sf"/>
</dbReference>
<evidence type="ECO:0000313" key="5">
    <source>
        <dbReference type="EMBL" id="PWK48615.1"/>
    </source>
</evidence>
<proteinExistence type="inferred from homology"/>
<name>A0A316FKF4_9GAMM</name>
<comment type="caution">
    <text evidence="4">Lacks conserved residue(s) required for the propagation of feature annotation.</text>
</comment>
<sequence length="163" mass="19244">MEHINWLSFTGSLTEKMEQQSGHAMTVELLSQGMAPVYKEERQLLKLLPREWAWVRAVKLYLGGEPWVVARTVVPPYSFQGEVNRLKLLKNKPLGPLLFHRLNAKRCDIAFERVQQAHWSTGLQQQRFSDPLWCRRSLFYVNHQPLLLRELFLPEHPVYDHEK</sequence>
<dbReference type="Proteomes" id="UP000245790">
    <property type="component" value="Unassembled WGS sequence"/>
</dbReference>
<comment type="catalytic activity">
    <reaction evidence="4">
        <text>chorismate = 4-hydroxybenzoate + pyruvate</text>
        <dbReference type="Rhea" id="RHEA:16505"/>
        <dbReference type="ChEBI" id="CHEBI:15361"/>
        <dbReference type="ChEBI" id="CHEBI:17879"/>
        <dbReference type="ChEBI" id="CHEBI:29748"/>
        <dbReference type="EC" id="4.1.3.40"/>
    </reaction>
</comment>
<comment type="caution">
    <text evidence="5">The sequence shown here is derived from an EMBL/GenBank/DDBJ whole genome shotgun (WGS) entry which is preliminary data.</text>
</comment>
<dbReference type="GO" id="GO:0005829">
    <property type="term" value="C:cytosol"/>
    <property type="evidence" value="ECO:0007669"/>
    <property type="project" value="TreeGrafter"/>
</dbReference>
<protein>
    <recommendedName>
        <fullName evidence="4">Probable chorismate pyruvate-lyase</fullName>
        <shortName evidence="4">CL</shortName>
        <shortName evidence="4">CPL</shortName>
        <ecNumber evidence="4">4.1.3.40</ecNumber>
    </recommendedName>
</protein>
<dbReference type="GO" id="GO:0006744">
    <property type="term" value="P:ubiquinone biosynthetic process"/>
    <property type="evidence" value="ECO:0007669"/>
    <property type="project" value="UniProtKB-UniRule"/>
</dbReference>
<dbReference type="HAMAP" id="MF_01632">
    <property type="entry name" value="UbiC"/>
    <property type="match status" value="1"/>
</dbReference>
<evidence type="ECO:0000256" key="2">
    <source>
        <dbReference type="ARBA" id="ARBA00022688"/>
    </source>
</evidence>
<dbReference type="GO" id="GO:0008813">
    <property type="term" value="F:chorismate lyase activity"/>
    <property type="evidence" value="ECO:0007669"/>
    <property type="project" value="UniProtKB-UniRule"/>
</dbReference>